<dbReference type="Pfam" id="PF08242">
    <property type="entry name" value="Methyltransf_12"/>
    <property type="match status" value="1"/>
</dbReference>
<evidence type="ECO:0000313" key="3">
    <source>
        <dbReference type="EMBL" id="RFU82188.1"/>
    </source>
</evidence>
<protein>
    <submittedName>
        <fullName evidence="3">Methyltransferase type 11</fullName>
    </submittedName>
</protein>
<dbReference type="AlphaFoldDB" id="A0A395P1G2"/>
<sequence>MDTPQQRKETLAAANREFWNDHGHEIFKQQWVLNMAKRIGDVLSDSVQWMNIRSQSDDGPPVKLLDYACGYGLVSSSLLGQFDIIRGIDISESSVASYNEMARQTGVPIEQMFAIQGTIPPPSTNTVLATDEFFDFDLIAISMALHHIDDPVGVLSGLYERLRSGGVLVVVDLAPETYPQQHASHNSNYHLQSHENEPSNSHTRSQHTIAKHGGFGPEEIQILLSKAGFTSRSFDYQFYPEMGPTVSDTPEHDTCKVTSLKPFFIAKSAKN</sequence>
<dbReference type="EMBL" id="PXOA01000004">
    <property type="protein sequence ID" value="RFU82188.1"/>
    <property type="molecule type" value="Genomic_DNA"/>
</dbReference>
<feature type="compositionally biased region" description="Polar residues" evidence="1">
    <location>
        <begin position="198"/>
        <end position="208"/>
    </location>
</feature>
<dbReference type="PANTHER" id="PTHR43861:SF1">
    <property type="entry name" value="TRANS-ACONITATE 2-METHYLTRANSFERASE"/>
    <property type="match status" value="1"/>
</dbReference>
<accession>A0A395P1G2</accession>
<dbReference type="GO" id="GO:0032259">
    <property type="term" value="P:methylation"/>
    <property type="evidence" value="ECO:0007669"/>
    <property type="project" value="UniProtKB-KW"/>
</dbReference>
<evidence type="ECO:0000256" key="1">
    <source>
        <dbReference type="SAM" id="MobiDB-lite"/>
    </source>
</evidence>
<dbReference type="GO" id="GO:0008168">
    <property type="term" value="F:methyltransferase activity"/>
    <property type="evidence" value="ECO:0007669"/>
    <property type="project" value="UniProtKB-KW"/>
</dbReference>
<organism evidence="3 4">
    <name type="scientific">Trichoderma arundinaceum</name>
    <dbReference type="NCBI Taxonomy" id="490622"/>
    <lineage>
        <taxon>Eukaryota</taxon>
        <taxon>Fungi</taxon>
        <taxon>Dikarya</taxon>
        <taxon>Ascomycota</taxon>
        <taxon>Pezizomycotina</taxon>
        <taxon>Sordariomycetes</taxon>
        <taxon>Hypocreomycetidae</taxon>
        <taxon>Hypocreales</taxon>
        <taxon>Hypocreaceae</taxon>
        <taxon>Trichoderma</taxon>
    </lineage>
</organism>
<proteinExistence type="predicted"/>
<keyword evidence="4" id="KW-1185">Reference proteome</keyword>
<evidence type="ECO:0000313" key="4">
    <source>
        <dbReference type="Proteomes" id="UP000266272"/>
    </source>
</evidence>
<name>A0A395P1G2_TRIAR</name>
<comment type="caution">
    <text evidence="3">The sequence shown here is derived from an EMBL/GenBank/DDBJ whole genome shotgun (WGS) entry which is preliminary data.</text>
</comment>
<dbReference type="PANTHER" id="PTHR43861">
    <property type="entry name" value="TRANS-ACONITATE 2-METHYLTRANSFERASE-RELATED"/>
    <property type="match status" value="1"/>
</dbReference>
<dbReference type="SUPFAM" id="SSF53335">
    <property type="entry name" value="S-adenosyl-L-methionine-dependent methyltransferases"/>
    <property type="match status" value="1"/>
</dbReference>
<dbReference type="InterPro" id="IPR013217">
    <property type="entry name" value="Methyltransf_12"/>
</dbReference>
<dbReference type="Proteomes" id="UP000266272">
    <property type="component" value="Unassembled WGS sequence"/>
</dbReference>
<dbReference type="Gene3D" id="3.40.50.150">
    <property type="entry name" value="Vaccinia Virus protein VP39"/>
    <property type="match status" value="1"/>
</dbReference>
<feature type="compositionally biased region" description="Polar residues" evidence="1">
    <location>
        <begin position="181"/>
        <end position="191"/>
    </location>
</feature>
<evidence type="ECO:0000259" key="2">
    <source>
        <dbReference type="Pfam" id="PF08242"/>
    </source>
</evidence>
<dbReference type="InterPro" id="IPR029063">
    <property type="entry name" value="SAM-dependent_MTases_sf"/>
</dbReference>
<reference evidence="3 4" key="1">
    <citation type="journal article" date="2018" name="PLoS Pathog.">
        <title>Evolution of structural diversity of trichothecenes, a family of toxins produced by plant pathogenic and entomopathogenic fungi.</title>
        <authorList>
            <person name="Proctor R.H."/>
            <person name="McCormick S.P."/>
            <person name="Kim H.S."/>
            <person name="Cardoza R.E."/>
            <person name="Stanley A.M."/>
            <person name="Lindo L."/>
            <person name="Kelly A."/>
            <person name="Brown D.W."/>
            <person name="Lee T."/>
            <person name="Vaughan M.M."/>
            <person name="Alexander N.J."/>
            <person name="Busman M."/>
            <person name="Gutierrez S."/>
        </authorList>
    </citation>
    <scope>NUCLEOTIDE SEQUENCE [LARGE SCALE GENOMIC DNA]</scope>
    <source>
        <strain evidence="3 4">IBT 40837</strain>
    </source>
</reference>
<dbReference type="STRING" id="490622.A0A395P1G2"/>
<feature type="domain" description="Methyltransferase type 12" evidence="2">
    <location>
        <begin position="65"/>
        <end position="168"/>
    </location>
</feature>
<dbReference type="CDD" id="cd02440">
    <property type="entry name" value="AdoMet_MTases"/>
    <property type="match status" value="1"/>
</dbReference>
<keyword evidence="3" id="KW-0489">Methyltransferase</keyword>
<keyword evidence="3" id="KW-0808">Transferase</keyword>
<dbReference type="OrthoDB" id="3647at2759"/>
<gene>
    <name evidence="3" type="ORF">TARUN_21</name>
</gene>
<feature type="region of interest" description="Disordered" evidence="1">
    <location>
        <begin position="181"/>
        <end position="211"/>
    </location>
</feature>